<accession>A0A1F5G5Y9</accession>
<reference evidence="1 2" key="1">
    <citation type="journal article" date="2016" name="Nat. Commun.">
        <title>Thousands of microbial genomes shed light on interconnected biogeochemical processes in an aquifer system.</title>
        <authorList>
            <person name="Anantharaman K."/>
            <person name="Brown C.T."/>
            <person name="Hug L.A."/>
            <person name="Sharon I."/>
            <person name="Castelle C.J."/>
            <person name="Probst A.J."/>
            <person name="Thomas B.C."/>
            <person name="Singh A."/>
            <person name="Wilkins M.J."/>
            <person name="Karaoz U."/>
            <person name="Brodie E.L."/>
            <person name="Williams K.H."/>
            <person name="Hubbard S.S."/>
            <person name="Banfield J.F."/>
        </authorList>
    </citation>
    <scope>NUCLEOTIDE SEQUENCE [LARGE SCALE GENOMIC DNA]</scope>
</reference>
<dbReference type="Gene3D" id="3.40.390.10">
    <property type="entry name" value="Collagenase (Catalytic Domain)"/>
    <property type="match status" value="1"/>
</dbReference>
<dbReference type="GO" id="GO:0008237">
    <property type="term" value="F:metallopeptidase activity"/>
    <property type="evidence" value="ECO:0007669"/>
    <property type="project" value="InterPro"/>
</dbReference>
<dbReference type="Proteomes" id="UP000176317">
    <property type="component" value="Unassembled WGS sequence"/>
</dbReference>
<dbReference type="AlphaFoldDB" id="A0A1F5G5Y9"/>
<organism evidence="1 2">
    <name type="scientific">Candidatus Curtissbacteria bacterium RBG_13_35_7</name>
    <dbReference type="NCBI Taxonomy" id="1797705"/>
    <lineage>
        <taxon>Bacteria</taxon>
        <taxon>Candidatus Curtissiibacteriota</taxon>
    </lineage>
</organism>
<dbReference type="InterPro" id="IPR024079">
    <property type="entry name" value="MetalloPept_cat_dom_sf"/>
</dbReference>
<name>A0A1F5G5Y9_9BACT</name>
<evidence type="ECO:0008006" key="3">
    <source>
        <dbReference type="Google" id="ProtNLM"/>
    </source>
</evidence>
<proteinExistence type="predicted"/>
<protein>
    <recommendedName>
        <fullName evidence="3">Peptidase M10 metallopeptidase domain-containing protein</fullName>
    </recommendedName>
</protein>
<evidence type="ECO:0000313" key="1">
    <source>
        <dbReference type="EMBL" id="OGD87293.1"/>
    </source>
</evidence>
<comment type="caution">
    <text evidence="1">The sequence shown here is derived from an EMBL/GenBank/DDBJ whole genome shotgun (WGS) entry which is preliminary data.</text>
</comment>
<dbReference type="EMBL" id="MFAT01000001">
    <property type="protein sequence ID" value="OGD87293.1"/>
    <property type="molecule type" value="Genomic_DNA"/>
</dbReference>
<gene>
    <name evidence="1" type="ORF">A2164_04015</name>
</gene>
<sequence length="273" mass="30281">MKIGYRLLSILICAIFFSATTLPVLGNSKQVENEATLLEEEGTYDVPGHPKLKVKIFVYHPKFAKGNNRKPKPSPTTPDLVCGLEDPDSTAVVDPAGWHLPNGQWIYNLNTASVPRFVGSSNLSIISSNSFNTWAQTSVGSTVNFIEGNTTSVNKAQYDAYNLITWGRVNSNAIAITYVWFFTDTGEIVQADTIFNNRYAWSWAGGSSTCAYLDMYDAQNILVHELGHWVGLNDEYTQDYSHNSMYGYGSLTEAKKNTLTTGDILGLNLIYFQ</sequence>
<dbReference type="SUPFAM" id="SSF55486">
    <property type="entry name" value="Metalloproteases ('zincins'), catalytic domain"/>
    <property type="match status" value="1"/>
</dbReference>
<evidence type="ECO:0000313" key="2">
    <source>
        <dbReference type="Proteomes" id="UP000176317"/>
    </source>
</evidence>